<dbReference type="PANTHER" id="PTHR24369:SF215">
    <property type="entry name" value="PROTEIN WINDPIPE"/>
    <property type="match status" value="1"/>
</dbReference>
<evidence type="ECO:0000313" key="5">
    <source>
        <dbReference type="Proteomes" id="UP001066276"/>
    </source>
</evidence>
<evidence type="ECO:0000313" key="4">
    <source>
        <dbReference type="EMBL" id="KAJ1215068.1"/>
    </source>
</evidence>
<feature type="signal peptide" evidence="3">
    <location>
        <begin position="1"/>
        <end position="21"/>
    </location>
</feature>
<proteinExistence type="predicted"/>
<keyword evidence="3" id="KW-0732">Signal</keyword>
<feature type="non-terminal residue" evidence="4">
    <location>
        <position position="165"/>
    </location>
</feature>
<gene>
    <name evidence="4" type="ORF">NDU88_002678</name>
</gene>
<dbReference type="EMBL" id="JANPWB010000001">
    <property type="protein sequence ID" value="KAJ1215068.1"/>
    <property type="molecule type" value="Genomic_DNA"/>
</dbReference>
<accession>A0AAV7WP85</accession>
<keyword evidence="1" id="KW-0433">Leucine-rich repeat</keyword>
<organism evidence="4 5">
    <name type="scientific">Pleurodeles waltl</name>
    <name type="common">Iberian ribbed newt</name>
    <dbReference type="NCBI Taxonomy" id="8319"/>
    <lineage>
        <taxon>Eukaryota</taxon>
        <taxon>Metazoa</taxon>
        <taxon>Chordata</taxon>
        <taxon>Craniata</taxon>
        <taxon>Vertebrata</taxon>
        <taxon>Euteleostomi</taxon>
        <taxon>Amphibia</taxon>
        <taxon>Batrachia</taxon>
        <taxon>Caudata</taxon>
        <taxon>Salamandroidea</taxon>
        <taxon>Salamandridae</taxon>
        <taxon>Pleurodelinae</taxon>
        <taxon>Pleurodeles</taxon>
    </lineage>
</organism>
<dbReference type="PANTHER" id="PTHR24369">
    <property type="entry name" value="ANTIGEN BSP, PUTATIVE-RELATED"/>
    <property type="match status" value="1"/>
</dbReference>
<name>A0AAV7WP85_PLEWA</name>
<dbReference type="Proteomes" id="UP001066276">
    <property type="component" value="Chromosome 1_1"/>
</dbReference>
<dbReference type="InterPro" id="IPR050541">
    <property type="entry name" value="LRR_TM_domain-containing"/>
</dbReference>
<evidence type="ECO:0008006" key="6">
    <source>
        <dbReference type="Google" id="ProtNLM"/>
    </source>
</evidence>
<feature type="chain" id="PRO_5043384064" description="LRRNT domain-containing protein" evidence="3">
    <location>
        <begin position="22"/>
        <end position="165"/>
    </location>
</feature>
<protein>
    <recommendedName>
        <fullName evidence="6">LRRNT domain-containing protein</fullName>
    </recommendedName>
</protein>
<dbReference type="AlphaFoldDB" id="A0AAV7WP85"/>
<keyword evidence="2" id="KW-0677">Repeat</keyword>
<keyword evidence="5" id="KW-1185">Reference proteome</keyword>
<evidence type="ECO:0000256" key="2">
    <source>
        <dbReference type="ARBA" id="ARBA00022737"/>
    </source>
</evidence>
<comment type="caution">
    <text evidence="4">The sequence shown here is derived from an EMBL/GenBank/DDBJ whole genome shotgun (WGS) entry which is preliminary data.</text>
</comment>
<dbReference type="InterPro" id="IPR032675">
    <property type="entry name" value="LRR_dom_sf"/>
</dbReference>
<feature type="non-terminal residue" evidence="4">
    <location>
        <position position="1"/>
    </location>
</feature>
<evidence type="ECO:0000256" key="1">
    <source>
        <dbReference type="ARBA" id="ARBA00022614"/>
    </source>
</evidence>
<sequence>SMVRLLFAALAVVFQVAGCAGNGAMPADGDTLCQTECTCLGQLMNCSSIGMTTFPTQIPRATTVIDLSHNSVEAISSPVLKSGKWSLKHLDLSDNTIAAVFFKTCQHLTTLEPSNLKENTLRYISRSTRENIKLRFKTPVRNSIFAGLCSLNVLLIKKNKLAFIP</sequence>
<dbReference type="GO" id="GO:0005886">
    <property type="term" value="C:plasma membrane"/>
    <property type="evidence" value="ECO:0007669"/>
    <property type="project" value="TreeGrafter"/>
</dbReference>
<reference evidence="4" key="1">
    <citation type="journal article" date="2022" name="bioRxiv">
        <title>Sequencing and chromosome-scale assembly of the giantPleurodeles waltlgenome.</title>
        <authorList>
            <person name="Brown T."/>
            <person name="Elewa A."/>
            <person name="Iarovenko S."/>
            <person name="Subramanian E."/>
            <person name="Araus A.J."/>
            <person name="Petzold A."/>
            <person name="Susuki M."/>
            <person name="Suzuki K.-i.T."/>
            <person name="Hayashi T."/>
            <person name="Toyoda A."/>
            <person name="Oliveira C."/>
            <person name="Osipova E."/>
            <person name="Leigh N.D."/>
            <person name="Simon A."/>
            <person name="Yun M.H."/>
        </authorList>
    </citation>
    <scope>NUCLEOTIDE SEQUENCE</scope>
    <source>
        <strain evidence="4">20211129_DDA</strain>
        <tissue evidence="4">Liver</tissue>
    </source>
</reference>
<evidence type="ECO:0000256" key="3">
    <source>
        <dbReference type="SAM" id="SignalP"/>
    </source>
</evidence>
<dbReference type="SUPFAM" id="SSF52058">
    <property type="entry name" value="L domain-like"/>
    <property type="match status" value="1"/>
</dbReference>
<dbReference type="Gene3D" id="3.80.10.10">
    <property type="entry name" value="Ribonuclease Inhibitor"/>
    <property type="match status" value="1"/>
</dbReference>